<keyword evidence="3" id="KW-1185">Reference proteome</keyword>
<proteinExistence type="predicted"/>
<protein>
    <submittedName>
        <fullName evidence="2">Phosphatidylglycerophosphate synthase</fullName>
    </submittedName>
</protein>
<dbReference type="STRING" id="142588.SAMN04488559_1089"/>
<organism evidence="2 3">
    <name type="scientific">Isobaculum melis</name>
    <dbReference type="NCBI Taxonomy" id="142588"/>
    <lineage>
        <taxon>Bacteria</taxon>
        <taxon>Bacillati</taxon>
        <taxon>Bacillota</taxon>
        <taxon>Bacilli</taxon>
        <taxon>Lactobacillales</taxon>
        <taxon>Carnobacteriaceae</taxon>
        <taxon>Isobaculum</taxon>
    </lineage>
</organism>
<gene>
    <name evidence="2" type="ORF">SAMN04488559_1089</name>
</gene>
<dbReference type="InterPro" id="IPR043130">
    <property type="entry name" value="CDP-OH_PTrfase_TM_dom"/>
</dbReference>
<dbReference type="GO" id="GO:0008654">
    <property type="term" value="P:phospholipid biosynthetic process"/>
    <property type="evidence" value="ECO:0007669"/>
    <property type="project" value="InterPro"/>
</dbReference>
<dbReference type="Pfam" id="PF01066">
    <property type="entry name" value="CDP-OH_P_transf"/>
    <property type="match status" value="1"/>
</dbReference>
<sequence>MYSLTDIKNSIPEEKIKIDKMDIWVYYFVRPASFYITWILLKMKCTPTKATLLSIFVGFFGSFLILFNQTSIIITGILFINLWIVLDCVDGNIARVTKKASVFGELMDAVSGYVYVSFLYLCIGTSIYLTQSVHIFAEQKWLYIFIGALASIASILPRLIEHKAKGMFPNFKSGITSRIDYSWKYKIGLNIGGMAGLCNPLLLIFFVVGYMDMYLIFYFLFHTAVAIFSICKTLWHLNLTYNN</sequence>
<dbReference type="AlphaFoldDB" id="A0A1H9SLN9"/>
<keyword evidence="1" id="KW-1133">Transmembrane helix</keyword>
<feature type="transmembrane region" description="Helical" evidence="1">
    <location>
        <begin position="214"/>
        <end position="235"/>
    </location>
</feature>
<dbReference type="Proteomes" id="UP000198948">
    <property type="component" value="Unassembled WGS sequence"/>
</dbReference>
<feature type="transmembrane region" description="Helical" evidence="1">
    <location>
        <begin position="72"/>
        <end position="89"/>
    </location>
</feature>
<feature type="transmembrane region" description="Helical" evidence="1">
    <location>
        <begin position="23"/>
        <end position="41"/>
    </location>
</feature>
<dbReference type="EMBL" id="FOHA01000008">
    <property type="protein sequence ID" value="SER85837.1"/>
    <property type="molecule type" value="Genomic_DNA"/>
</dbReference>
<keyword evidence="1" id="KW-0812">Transmembrane</keyword>
<evidence type="ECO:0000313" key="2">
    <source>
        <dbReference type="EMBL" id="SER85837.1"/>
    </source>
</evidence>
<feature type="transmembrane region" description="Helical" evidence="1">
    <location>
        <begin position="187"/>
        <end position="208"/>
    </location>
</feature>
<reference evidence="2 3" key="1">
    <citation type="submission" date="2016-10" db="EMBL/GenBank/DDBJ databases">
        <authorList>
            <person name="de Groot N.N."/>
        </authorList>
    </citation>
    <scope>NUCLEOTIDE SEQUENCE [LARGE SCALE GENOMIC DNA]</scope>
    <source>
        <strain evidence="2 3">DSM 13760</strain>
    </source>
</reference>
<feature type="transmembrane region" description="Helical" evidence="1">
    <location>
        <begin position="50"/>
        <end position="66"/>
    </location>
</feature>
<evidence type="ECO:0000256" key="1">
    <source>
        <dbReference type="SAM" id="Phobius"/>
    </source>
</evidence>
<dbReference type="RefSeq" id="WP_092651942.1">
    <property type="nucleotide sequence ID" value="NZ_FOHA01000008.1"/>
</dbReference>
<feature type="transmembrane region" description="Helical" evidence="1">
    <location>
        <begin position="110"/>
        <end position="129"/>
    </location>
</feature>
<dbReference type="InterPro" id="IPR000462">
    <property type="entry name" value="CDP-OH_P_trans"/>
</dbReference>
<evidence type="ECO:0000313" key="3">
    <source>
        <dbReference type="Proteomes" id="UP000198948"/>
    </source>
</evidence>
<keyword evidence="1" id="KW-0472">Membrane</keyword>
<dbReference type="Gene3D" id="1.20.120.1760">
    <property type="match status" value="1"/>
</dbReference>
<dbReference type="GO" id="GO:0016780">
    <property type="term" value="F:phosphotransferase activity, for other substituted phosphate groups"/>
    <property type="evidence" value="ECO:0007669"/>
    <property type="project" value="InterPro"/>
</dbReference>
<feature type="transmembrane region" description="Helical" evidence="1">
    <location>
        <begin position="141"/>
        <end position="160"/>
    </location>
</feature>
<dbReference type="GO" id="GO:0016020">
    <property type="term" value="C:membrane"/>
    <property type="evidence" value="ECO:0007669"/>
    <property type="project" value="InterPro"/>
</dbReference>
<accession>A0A1H9SLN9</accession>
<dbReference type="OrthoDB" id="269185at2"/>
<name>A0A1H9SLN9_9LACT</name>